<evidence type="ECO:0000313" key="2">
    <source>
        <dbReference type="Proteomes" id="UP000305848"/>
    </source>
</evidence>
<name>A0A4U3KV33_9BACT</name>
<dbReference type="InterPro" id="IPR011042">
    <property type="entry name" value="6-blade_b-propeller_TolB-like"/>
</dbReference>
<comment type="caution">
    <text evidence="1">The sequence shown here is derived from an EMBL/GenBank/DDBJ whole genome shotgun (WGS) entry which is preliminary data.</text>
</comment>
<protein>
    <submittedName>
        <fullName evidence="1">ATP-binding protein</fullName>
    </submittedName>
</protein>
<accession>A0A4U3KV33</accession>
<gene>
    <name evidence="1" type="ORF">FC093_17970</name>
</gene>
<dbReference type="SUPFAM" id="SSF63825">
    <property type="entry name" value="YWTD domain"/>
    <property type="match status" value="1"/>
</dbReference>
<dbReference type="OrthoDB" id="7675395at2"/>
<reference evidence="1 2" key="1">
    <citation type="submission" date="2019-05" db="EMBL/GenBank/DDBJ databases">
        <title>Panacibacter sp. strain 17mud1-8 Genome sequencing and assembly.</title>
        <authorList>
            <person name="Chhetri G."/>
        </authorList>
    </citation>
    <scope>NUCLEOTIDE SEQUENCE [LARGE SCALE GENOMIC DNA]</scope>
    <source>
        <strain evidence="1 2">17mud1-8</strain>
    </source>
</reference>
<dbReference type="GO" id="GO:0005524">
    <property type="term" value="F:ATP binding"/>
    <property type="evidence" value="ECO:0007669"/>
    <property type="project" value="UniProtKB-KW"/>
</dbReference>
<keyword evidence="2" id="KW-1185">Reference proteome</keyword>
<dbReference type="AlphaFoldDB" id="A0A4U3KV33"/>
<evidence type="ECO:0000313" key="1">
    <source>
        <dbReference type="EMBL" id="TKK66202.1"/>
    </source>
</evidence>
<dbReference type="Proteomes" id="UP000305848">
    <property type="component" value="Unassembled WGS sequence"/>
</dbReference>
<organism evidence="1 2">
    <name type="scientific">Ilyomonas limi</name>
    <dbReference type="NCBI Taxonomy" id="2575867"/>
    <lineage>
        <taxon>Bacteria</taxon>
        <taxon>Pseudomonadati</taxon>
        <taxon>Bacteroidota</taxon>
        <taxon>Chitinophagia</taxon>
        <taxon>Chitinophagales</taxon>
        <taxon>Chitinophagaceae</taxon>
        <taxon>Ilyomonas</taxon>
    </lineage>
</organism>
<sequence length="243" mass="26090">MLTTVESTLYDQSGNIIYTSNIEGDASKKDGKGSIATIKPDGTIINARWATGLNAPKGMALLGGKLYVADVDEVVVINQNDGKIAQHYPVKGAAFLNDVATDGSKIYVSDTKTGNVYMLDNGNVSTIAEGRDGVNGLACDKSGQLYILDGKGLSKYTVSSKQNQFINQVVTGGDGLVILDDSTYLASRWQGEIYLIKNGKEQQLLDTKADSSNTADIDYIPSEKLVLVPTFLKNKVVAYKLSY</sequence>
<keyword evidence="1" id="KW-0067">ATP-binding</keyword>
<proteinExistence type="predicted"/>
<dbReference type="Gene3D" id="2.120.10.30">
    <property type="entry name" value="TolB, C-terminal domain"/>
    <property type="match status" value="1"/>
</dbReference>
<dbReference type="EMBL" id="SZQL01000016">
    <property type="protein sequence ID" value="TKK66202.1"/>
    <property type="molecule type" value="Genomic_DNA"/>
</dbReference>
<keyword evidence="1" id="KW-0547">Nucleotide-binding</keyword>